<evidence type="ECO:0000256" key="4">
    <source>
        <dbReference type="ARBA" id="ARBA00023015"/>
    </source>
</evidence>
<dbReference type="InterPro" id="IPR001628">
    <property type="entry name" value="Znf_hrmn_rcpt"/>
</dbReference>
<comment type="caution">
    <text evidence="10">The sequence shown here is derived from an EMBL/GenBank/DDBJ whole genome shotgun (WGS) entry which is preliminary data.</text>
</comment>
<dbReference type="Gene3D" id="3.30.50.10">
    <property type="entry name" value="Erythroid Transcription Factor GATA-1, subunit A"/>
    <property type="match status" value="1"/>
</dbReference>
<dbReference type="Pfam" id="PF00105">
    <property type="entry name" value="zf-C4"/>
    <property type="match status" value="1"/>
</dbReference>
<dbReference type="SUPFAM" id="SSF57716">
    <property type="entry name" value="Glucocorticoid receptor-like (DNA-binding domain)"/>
    <property type="match status" value="1"/>
</dbReference>
<evidence type="ECO:0000256" key="5">
    <source>
        <dbReference type="ARBA" id="ARBA00023125"/>
    </source>
</evidence>
<dbReference type="Proteomes" id="UP000677228">
    <property type="component" value="Unassembled WGS sequence"/>
</dbReference>
<organism evidence="10 12">
    <name type="scientific">Didymodactylos carnosus</name>
    <dbReference type="NCBI Taxonomy" id="1234261"/>
    <lineage>
        <taxon>Eukaryota</taxon>
        <taxon>Metazoa</taxon>
        <taxon>Spiralia</taxon>
        <taxon>Gnathifera</taxon>
        <taxon>Rotifera</taxon>
        <taxon>Eurotatoria</taxon>
        <taxon>Bdelloidea</taxon>
        <taxon>Philodinida</taxon>
        <taxon>Philodinidae</taxon>
        <taxon>Didymodactylos</taxon>
    </lineage>
</organism>
<dbReference type="PANTHER" id="PTHR24082">
    <property type="entry name" value="NUCLEAR HORMONE RECEPTOR"/>
    <property type="match status" value="1"/>
</dbReference>
<dbReference type="PANTHER" id="PTHR24082:SF283">
    <property type="entry name" value="NUCLEAR HORMONE RECEPTOR HR96"/>
    <property type="match status" value="1"/>
</dbReference>
<dbReference type="AlphaFoldDB" id="A0A8S2EE39"/>
<evidence type="ECO:0000313" key="11">
    <source>
        <dbReference type="EMBL" id="CAF4010355.1"/>
    </source>
</evidence>
<name>A0A8S2EE39_9BILA</name>
<gene>
    <name evidence="10" type="ORF">OVA965_LOCUS23955</name>
    <name evidence="11" type="ORF">TMI583_LOCUS24675</name>
</gene>
<evidence type="ECO:0000256" key="6">
    <source>
        <dbReference type="ARBA" id="ARBA00023163"/>
    </source>
</evidence>
<dbReference type="SMART" id="SM00399">
    <property type="entry name" value="ZnF_C4"/>
    <property type="match status" value="1"/>
</dbReference>
<keyword evidence="4" id="KW-0805">Transcription regulation</keyword>
<proteinExistence type="predicted"/>
<dbReference type="GO" id="GO:0000978">
    <property type="term" value="F:RNA polymerase II cis-regulatory region sequence-specific DNA binding"/>
    <property type="evidence" value="ECO:0007669"/>
    <property type="project" value="TreeGrafter"/>
</dbReference>
<keyword evidence="5" id="KW-0238">DNA-binding</keyword>
<dbReference type="PRINTS" id="PR00047">
    <property type="entry name" value="STROIDFINGER"/>
</dbReference>
<dbReference type="EMBL" id="CAJOBA010035765">
    <property type="protein sequence ID" value="CAF4010355.1"/>
    <property type="molecule type" value="Genomic_DNA"/>
</dbReference>
<dbReference type="GO" id="GO:0004879">
    <property type="term" value="F:nuclear receptor activity"/>
    <property type="evidence" value="ECO:0007669"/>
    <property type="project" value="TreeGrafter"/>
</dbReference>
<dbReference type="GO" id="GO:0000122">
    <property type="term" value="P:negative regulation of transcription by RNA polymerase II"/>
    <property type="evidence" value="ECO:0007669"/>
    <property type="project" value="TreeGrafter"/>
</dbReference>
<dbReference type="GO" id="GO:0030154">
    <property type="term" value="P:cell differentiation"/>
    <property type="evidence" value="ECO:0007669"/>
    <property type="project" value="TreeGrafter"/>
</dbReference>
<keyword evidence="1" id="KW-0479">Metal-binding</keyword>
<dbReference type="Proteomes" id="UP000682733">
    <property type="component" value="Unassembled WGS sequence"/>
</dbReference>
<keyword evidence="7" id="KW-0675">Receptor</keyword>
<dbReference type="EMBL" id="CAJNOK010014232">
    <property type="protein sequence ID" value="CAF1200330.1"/>
    <property type="molecule type" value="Genomic_DNA"/>
</dbReference>
<sequence length="156" mass="18116">MADNYQCHQPYSNDIVSEIKDDVTNDRQDTSNTNIYTKKKIELMCVVCGAPAIGYNFDQITCESCKAFFRRNALKSLGTFKCRCYTGVSDVNILNRKRCKACRLQKCFAKGMRKEWILSDEQKRSKKQKMKENRRVRQLNNSLTEFEVQVTANKTS</sequence>
<dbReference type="PROSITE" id="PS51030">
    <property type="entry name" value="NUCLEAR_REC_DBD_2"/>
    <property type="match status" value="1"/>
</dbReference>
<dbReference type="InterPro" id="IPR050234">
    <property type="entry name" value="Nuclear_hormone_rcpt_NR1"/>
</dbReference>
<evidence type="ECO:0000256" key="7">
    <source>
        <dbReference type="ARBA" id="ARBA00023170"/>
    </source>
</evidence>
<feature type="domain" description="Nuclear receptor" evidence="9">
    <location>
        <begin position="42"/>
        <end position="119"/>
    </location>
</feature>
<evidence type="ECO:0000256" key="2">
    <source>
        <dbReference type="ARBA" id="ARBA00022771"/>
    </source>
</evidence>
<keyword evidence="8" id="KW-0539">Nucleus</keyword>
<keyword evidence="6" id="KW-0804">Transcription</keyword>
<evidence type="ECO:0000313" key="10">
    <source>
        <dbReference type="EMBL" id="CAF1200330.1"/>
    </source>
</evidence>
<evidence type="ECO:0000259" key="9">
    <source>
        <dbReference type="PROSITE" id="PS51030"/>
    </source>
</evidence>
<dbReference type="PROSITE" id="PS00031">
    <property type="entry name" value="NUCLEAR_REC_DBD_1"/>
    <property type="match status" value="1"/>
</dbReference>
<keyword evidence="3" id="KW-0862">Zinc</keyword>
<evidence type="ECO:0000256" key="3">
    <source>
        <dbReference type="ARBA" id="ARBA00022833"/>
    </source>
</evidence>
<protein>
    <recommendedName>
        <fullName evidence="9">Nuclear receptor domain-containing protein</fullName>
    </recommendedName>
</protein>
<keyword evidence="2" id="KW-0863">Zinc-finger</keyword>
<reference evidence="10" key="1">
    <citation type="submission" date="2021-02" db="EMBL/GenBank/DDBJ databases">
        <authorList>
            <person name="Nowell W R."/>
        </authorList>
    </citation>
    <scope>NUCLEOTIDE SEQUENCE</scope>
</reference>
<dbReference type="GO" id="GO:0045944">
    <property type="term" value="P:positive regulation of transcription by RNA polymerase II"/>
    <property type="evidence" value="ECO:0007669"/>
    <property type="project" value="TreeGrafter"/>
</dbReference>
<accession>A0A8S2EE39</accession>
<evidence type="ECO:0000256" key="1">
    <source>
        <dbReference type="ARBA" id="ARBA00022723"/>
    </source>
</evidence>
<dbReference type="GO" id="GO:0008270">
    <property type="term" value="F:zinc ion binding"/>
    <property type="evidence" value="ECO:0007669"/>
    <property type="project" value="UniProtKB-KW"/>
</dbReference>
<evidence type="ECO:0000313" key="12">
    <source>
        <dbReference type="Proteomes" id="UP000677228"/>
    </source>
</evidence>
<evidence type="ECO:0000256" key="8">
    <source>
        <dbReference type="ARBA" id="ARBA00023242"/>
    </source>
</evidence>
<dbReference type="InterPro" id="IPR013088">
    <property type="entry name" value="Znf_NHR/GATA"/>
</dbReference>